<evidence type="ECO:0000313" key="3">
    <source>
        <dbReference type="Proteomes" id="UP000593818"/>
    </source>
</evidence>
<evidence type="ECO:0000256" key="1">
    <source>
        <dbReference type="SAM" id="SignalP"/>
    </source>
</evidence>
<feature type="chain" id="PRO_5033013898" description="Secreted protein" evidence="1">
    <location>
        <begin position="35"/>
        <end position="153"/>
    </location>
</feature>
<geneLocation type="plasmid" evidence="2 3">
    <name>pSID</name>
</geneLocation>
<dbReference type="RefSeq" id="WP_193904214.1">
    <property type="nucleotide sequence ID" value="NZ_CP063453.1"/>
</dbReference>
<protein>
    <recommendedName>
        <fullName evidence="4">Secreted protein</fullName>
    </recommendedName>
</protein>
<reference evidence="2 3" key="1">
    <citation type="submission" date="2020-10" db="EMBL/GenBank/DDBJ databases">
        <title>Whole genome sequence of oil-degrading bacteria Rhodococcus pyridinivorans strain 5Ap.</title>
        <authorList>
            <person name="Akhremchuk A.E."/>
            <person name="Valentovich L.N."/>
            <person name="Charniauskaya M.I."/>
            <person name="Bukliarevich H.A."/>
            <person name="Titok M.A."/>
        </authorList>
    </citation>
    <scope>NUCLEOTIDE SEQUENCE [LARGE SCALE GENOMIC DNA]</scope>
    <source>
        <strain evidence="2 3">5Ap</strain>
        <plasmid evidence="2 3">pSID</plasmid>
    </source>
</reference>
<organism evidence="2 3">
    <name type="scientific">Rhodococcus pyridinivorans</name>
    <dbReference type="NCBI Taxonomy" id="103816"/>
    <lineage>
        <taxon>Bacteria</taxon>
        <taxon>Bacillati</taxon>
        <taxon>Actinomycetota</taxon>
        <taxon>Actinomycetes</taxon>
        <taxon>Mycobacteriales</taxon>
        <taxon>Nocardiaceae</taxon>
        <taxon>Rhodococcus</taxon>
    </lineage>
</organism>
<dbReference type="EMBL" id="CP063453">
    <property type="protein sequence ID" value="QOW01946.1"/>
    <property type="molecule type" value="Genomic_DNA"/>
</dbReference>
<gene>
    <name evidence="2" type="ORF">INP59_26600</name>
</gene>
<dbReference type="AlphaFoldDB" id="A0A7M2XVZ6"/>
<feature type="signal peptide" evidence="1">
    <location>
        <begin position="1"/>
        <end position="34"/>
    </location>
</feature>
<sequence>MSKLNGAVRRAVQIAAGVAAAGALTISGAGLASAASPPVTPSPGGDNVWPVVNLDRCGGPIQISRDIVPGRTDLLGVTLTPTGNFGASSECVAPVKLEWVNGIAPFGHAVTVTVDRPGPTRVDIPIGAGVSLLTVQTLGVPAFGTSQYVWMQP</sequence>
<name>A0A7M2XVZ6_9NOCA</name>
<accession>A0A7M2XVZ6</accession>
<keyword evidence="3" id="KW-1185">Reference proteome</keyword>
<evidence type="ECO:0008006" key="4">
    <source>
        <dbReference type="Google" id="ProtNLM"/>
    </source>
</evidence>
<keyword evidence="2" id="KW-0614">Plasmid</keyword>
<dbReference type="Proteomes" id="UP000593818">
    <property type="component" value="Plasmid pSID"/>
</dbReference>
<proteinExistence type="predicted"/>
<evidence type="ECO:0000313" key="2">
    <source>
        <dbReference type="EMBL" id="QOW01946.1"/>
    </source>
</evidence>
<keyword evidence="1" id="KW-0732">Signal</keyword>